<reference evidence="1 2" key="1">
    <citation type="submission" date="2016-10" db="EMBL/GenBank/DDBJ databases">
        <authorList>
            <person name="de Groot N.N."/>
        </authorList>
    </citation>
    <scope>NUCLEOTIDE SEQUENCE [LARGE SCALE GENOMIC DNA]</scope>
    <source>
        <strain evidence="1 2">MON 2.2</strain>
    </source>
</reference>
<organism evidence="1 2">
    <name type="scientific">Auraticoccus monumenti</name>
    <dbReference type="NCBI Taxonomy" id="675864"/>
    <lineage>
        <taxon>Bacteria</taxon>
        <taxon>Bacillati</taxon>
        <taxon>Actinomycetota</taxon>
        <taxon>Actinomycetes</taxon>
        <taxon>Propionibacteriales</taxon>
        <taxon>Propionibacteriaceae</taxon>
        <taxon>Auraticoccus</taxon>
    </lineage>
</organism>
<dbReference type="STRING" id="675864.SAMN04489747_0909"/>
<gene>
    <name evidence="1" type="ORF">SAMN04489747_0909</name>
</gene>
<proteinExistence type="predicted"/>
<evidence type="ECO:0008006" key="3">
    <source>
        <dbReference type="Google" id="ProtNLM"/>
    </source>
</evidence>
<keyword evidence="2" id="KW-1185">Reference proteome</keyword>
<dbReference type="RefSeq" id="WP_090591054.1">
    <property type="nucleotide sequence ID" value="NZ_LT629688.1"/>
</dbReference>
<accession>A0A1G6UMG1</accession>
<protein>
    <recommendedName>
        <fullName evidence="3">HicA toxin of toxin-antitoxin</fullName>
    </recommendedName>
</protein>
<evidence type="ECO:0000313" key="2">
    <source>
        <dbReference type="Proteomes" id="UP000198546"/>
    </source>
</evidence>
<evidence type="ECO:0000313" key="1">
    <source>
        <dbReference type="EMBL" id="SDD41906.1"/>
    </source>
</evidence>
<dbReference type="OrthoDB" id="4241757at2"/>
<dbReference type="Proteomes" id="UP000198546">
    <property type="component" value="Chromosome i"/>
</dbReference>
<sequence>MNKDTKKVIKALEEQGFTCITNRRGHTHVSLDGVHVTWLAGSPSDHRSWKNAIAALRRAGFEWPR</sequence>
<dbReference type="EMBL" id="LT629688">
    <property type="protein sequence ID" value="SDD41906.1"/>
    <property type="molecule type" value="Genomic_DNA"/>
</dbReference>
<dbReference type="AlphaFoldDB" id="A0A1G6UMG1"/>
<name>A0A1G6UMG1_9ACTN</name>